<dbReference type="PROSITE" id="PS51750">
    <property type="entry name" value="BRO_N"/>
    <property type="match status" value="1"/>
</dbReference>
<organism evidence="3 4">
    <name type="scientific">Pseudomonas nitroreducens</name>
    <dbReference type="NCBI Taxonomy" id="46680"/>
    <lineage>
        <taxon>Bacteria</taxon>
        <taxon>Pseudomonadati</taxon>
        <taxon>Pseudomonadota</taxon>
        <taxon>Gammaproteobacteria</taxon>
        <taxon>Pseudomonadales</taxon>
        <taxon>Pseudomonadaceae</taxon>
        <taxon>Pseudomonas</taxon>
    </lineage>
</organism>
<dbReference type="Pfam" id="PF02498">
    <property type="entry name" value="Bro-N"/>
    <property type="match status" value="1"/>
</dbReference>
<dbReference type="SMART" id="SM01040">
    <property type="entry name" value="Bro-N"/>
    <property type="match status" value="1"/>
</dbReference>
<name>A0A246F324_PSENT</name>
<dbReference type="EMBL" id="NJBA01000189">
    <property type="protein sequence ID" value="OWP36635.1"/>
    <property type="molecule type" value="Genomic_DNA"/>
</dbReference>
<evidence type="ECO:0000313" key="4">
    <source>
        <dbReference type="Proteomes" id="UP000198145"/>
    </source>
</evidence>
<geneLocation type="plasmid" evidence="2">
    <name>unnamed1</name>
</geneLocation>
<sequence length="164" mass="19559">MQGPFTPVVFQRHTHQLRAVLIDRQPWFVAHDFALLINARRPYRLPQRMDPEQKRAVILEYLSGFREEVEVISESGAYKALYRFWHPEHRNIAKWLSDEVLPTLHDTQHIPETNPHRAFMTWANQRIGVIKWQGEIWIARRDLPTFLTAQDDWALRDAPSWRSI</sequence>
<dbReference type="PANTHER" id="PTHR36180:SF2">
    <property type="entry name" value="BRO FAMILY PROTEIN"/>
    <property type="match status" value="1"/>
</dbReference>
<evidence type="ECO:0000313" key="3">
    <source>
        <dbReference type="EMBL" id="OWP47435.1"/>
    </source>
</evidence>
<dbReference type="PANTHER" id="PTHR36180">
    <property type="entry name" value="DNA-BINDING PROTEIN-RELATED-RELATED"/>
    <property type="match status" value="1"/>
</dbReference>
<dbReference type="RefSeq" id="WP_088421809.1">
    <property type="nucleotide sequence ID" value="NZ_NJBA01000019.1"/>
</dbReference>
<dbReference type="AlphaFoldDB" id="A0A246F324"/>
<accession>A0A246F324</accession>
<dbReference type="InterPro" id="IPR003497">
    <property type="entry name" value="BRO_N_domain"/>
</dbReference>
<dbReference type="Proteomes" id="UP000198145">
    <property type="component" value="Unassembled WGS sequence"/>
</dbReference>
<evidence type="ECO:0000313" key="2">
    <source>
        <dbReference type="EMBL" id="OWP36635.1"/>
    </source>
</evidence>
<keyword evidence="2" id="KW-0614">Plasmid</keyword>
<feature type="domain" description="Bro-N" evidence="1">
    <location>
        <begin position="1"/>
        <end position="108"/>
    </location>
</feature>
<evidence type="ECO:0000259" key="1">
    <source>
        <dbReference type="PROSITE" id="PS51750"/>
    </source>
</evidence>
<comment type="caution">
    <text evidence="3">The sequence shown here is derived from an EMBL/GenBank/DDBJ whole genome shotgun (WGS) entry which is preliminary data.</text>
</comment>
<proteinExistence type="predicted"/>
<dbReference type="STRING" id="46680.GCA_000807755_05725"/>
<dbReference type="EMBL" id="NJBA01000019">
    <property type="protein sequence ID" value="OWP47435.1"/>
    <property type="molecule type" value="Genomic_DNA"/>
</dbReference>
<protein>
    <submittedName>
        <fullName evidence="3">Phage antirepressor</fullName>
    </submittedName>
</protein>
<reference evidence="3 4" key="1">
    <citation type="submission" date="2017-06" db="EMBL/GenBank/DDBJ databases">
        <title>Draft genome of Pseudomonas nitroreducens DF05.</title>
        <authorList>
            <person name="Iyer R."/>
        </authorList>
    </citation>
    <scope>NUCLEOTIDE SEQUENCE [LARGE SCALE GENOMIC DNA]</scope>
    <source>
        <strain evidence="3 4">DF05</strain>
        <plasmid evidence="2">unnamed1</plasmid>
    </source>
</reference>
<gene>
    <name evidence="3" type="ORF">CEG18_28870</name>
    <name evidence="2" type="ORF">CEG18_29980</name>
</gene>